<dbReference type="PROSITE" id="PS51968">
    <property type="entry name" value="GRH_CP2_DB"/>
    <property type="match status" value="1"/>
</dbReference>
<evidence type="ECO:0000256" key="3">
    <source>
        <dbReference type="ARBA" id="ARBA00023125"/>
    </source>
</evidence>
<evidence type="ECO:0000256" key="6">
    <source>
        <dbReference type="SAM" id="MobiDB-lite"/>
    </source>
</evidence>
<dbReference type="InterPro" id="IPR040167">
    <property type="entry name" value="TF_CP2-like"/>
</dbReference>
<evidence type="ECO:0000256" key="2">
    <source>
        <dbReference type="ARBA" id="ARBA00023015"/>
    </source>
</evidence>
<gene>
    <name evidence="8" type="ORF">SCUCBS95973_006868</name>
</gene>
<organism evidence="8 9">
    <name type="scientific">Sporothrix curviconia</name>
    <dbReference type="NCBI Taxonomy" id="1260050"/>
    <lineage>
        <taxon>Eukaryota</taxon>
        <taxon>Fungi</taxon>
        <taxon>Dikarya</taxon>
        <taxon>Ascomycota</taxon>
        <taxon>Pezizomycotina</taxon>
        <taxon>Sordariomycetes</taxon>
        <taxon>Sordariomycetidae</taxon>
        <taxon>Ophiostomatales</taxon>
        <taxon>Ophiostomataceae</taxon>
        <taxon>Sporothrix</taxon>
    </lineage>
</organism>
<dbReference type="PANTHER" id="PTHR11037:SF20">
    <property type="entry name" value="PROTEIN GRAINYHEAD"/>
    <property type="match status" value="1"/>
</dbReference>
<keyword evidence="9" id="KW-1185">Reference proteome</keyword>
<protein>
    <recommendedName>
        <fullName evidence="7">Grh/CP2 DB domain-containing protein</fullName>
    </recommendedName>
</protein>
<feature type="compositionally biased region" description="Low complexity" evidence="6">
    <location>
        <begin position="535"/>
        <end position="549"/>
    </location>
</feature>
<evidence type="ECO:0000256" key="4">
    <source>
        <dbReference type="ARBA" id="ARBA00023163"/>
    </source>
</evidence>
<keyword evidence="4" id="KW-0804">Transcription</keyword>
<feature type="compositionally biased region" description="Polar residues" evidence="6">
    <location>
        <begin position="694"/>
        <end position="705"/>
    </location>
</feature>
<feature type="compositionally biased region" description="Polar residues" evidence="6">
    <location>
        <begin position="1"/>
        <end position="10"/>
    </location>
</feature>
<dbReference type="InterPro" id="IPR057520">
    <property type="entry name" value="GRHL1/CP2_C"/>
</dbReference>
<dbReference type="Pfam" id="PF04516">
    <property type="entry name" value="CP2"/>
    <property type="match status" value="1"/>
</dbReference>
<feature type="region of interest" description="Disordered" evidence="6">
    <location>
        <begin position="1"/>
        <end position="82"/>
    </location>
</feature>
<comment type="caution">
    <text evidence="8">The sequence shown here is derived from an EMBL/GenBank/DDBJ whole genome shotgun (WGS) entry which is preliminary data.</text>
</comment>
<keyword evidence="3" id="KW-0238">DNA-binding</keyword>
<feature type="region of interest" description="Disordered" evidence="6">
    <location>
        <begin position="639"/>
        <end position="712"/>
    </location>
</feature>
<proteinExistence type="predicted"/>
<evidence type="ECO:0000256" key="1">
    <source>
        <dbReference type="ARBA" id="ARBA00004123"/>
    </source>
</evidence>
<name>A0ABP0C912_9PEZI</name>
<feature type="region of interest" description="Disordered" evidence="6">
    <location>
        <begin position="498"/>
        <end position="572"/>
    </location>
</feature>
<keyword evidence="2" id="KW-0805">Transcription regulation</keyword>
<sequence>MFRQRTSSQKPGDDLLANFRQQFPEVAGSPTTSSAQLPNATTAAVDNSAIPAEAPGQERTQSISHPVFPDQDPTPRASTNDPWRFTPSLLDPGAFSFSTFPNNNNGFYAQTPGGNSTLFHPQAGDLHTPTMGLGMSLNTPMAMAAPDGSMHPSTATATMMDVGAAGFHNGLHPQAFHTYNPFAQPAAQPPSFAPSSFVHHDPTALAMDPNMAAMNGAHPGAVAVAVAPGYAAHPGLVAFPPGQHPHAFNGTSVVANMAMLASLPPTAEKFRFHTTLNAPTAMIKQADEIPVSYLNKGQAYSVSIIDTEPELPILPGTRFRTYVRISFEDEQQRQKPGVCWSLWKEGRGTNEAHQRGGKLQAVEYVEAGQPPEGDEKRTRVELESASFDGFSVVWTPGIHGAVECNIAVRFNFLSTDFSHSKGVKGIPVRLCTKTTRYPAPHQQSSASPKDSSSPTPEICFCKVKLFRDHGAERKLSNDVAHVKKTIEKLKQQIAQAESGMKDFKRKRSGGAAVPSKPAPDLQRVGKVPKHKRTWSMSSTSSGGNVNGSGAEDDSAGNSSNGTPIRGSAPNGVRPAVEEDLHCKLQTLQDMFTSTRPVSILYLRGDELDDPDLHPVSLPGENGGLPKVESRDNLVAWRDQSGRSSVTGSSMVSPSPSSLSLHSQVSYGGNGMNGNNSTSNGWSDYHGDGMDPHSASRQSSNQPTRVNKTDDAGNLSGWIEALDVDSAYRPVQSDRPKPVACFYVLRRDKNSATVNGNGVIANGTHSPLALHRALYLSKKTLHEFVGRITAKWNLDPTKVSRTVRVRPQGLEVEMDDDAVAELPEGQDMVLDVVERQVPSLQENGAVKKEWEMSVDTDGAGSSRTVYELRLSF</sequence>
<evidence type="ECO:0000313" key="9">
    <source>
        <dbReference type="Proteomes" id="UP001642405"/>
    </source>
</evidence>
<feature type="domain" description="Grh/CP2 DB" evidence="7">
    <location>
        <begin position="268"/>
        <end position="529"/>
    </location>
</feature>
<dbReference type="EMBL" id="CAWUHB010000043">
    <property type="protein sequence ID" value="CAK7228398.1"/>
    <property type="molecule type" value="Genomic_DNA"/>
</dbReference>
<reference evidence="8 9" key="1">
    <citation type="submission" date="2024-01" db="EMBL/GenBank/DDBJ databases">
        <authorList>
            <person name="Allen C."/>
            <person name="Tagirdzhanova G."/>
        </authorList>
    </citation>
    <scope>NUCLEOTIDE SEQUENCE [LARGE SCALE GENOMIC DNA]</scope>
</reference>
<keyword evidence="5" id="KW-0539">Nucleus</keyword>
<dbReference type="Pfam" id="PF25416">
    <property type="entry name" value="GRHL1_C"/>
    <property type="match status" value="1"/>
</dbReference>
<evidence type="ECO:0000256" key="5">
    <source>
        <dbReference type="ARBA" id="ARBA00023242"/>
    </source>
</evidence>
<comment type="subcellular location">
    <subcellularLocation>
        <location evidence="1">Nucleus</location>
    </subcellularLocation>
</comment>
<evidence type="ECO:0000313" key="8">
    <source>
        <dbReference type="EMBL" id="CAK7228398.1"/>
    </source>
</evidence>
<dbReference type="InterPro" id="IPR007604">
    <property type="entry name" value="CP2"/>
</dbReference>
<feature type="compositionally biased region" description="Polar residues" evidence="6">
    <location>
        <begin position="29"/>
        <end position="45"/>
    </location>
</feature>
<dbReference type="Proteomes" id="UP001642405">
    <property type="component" value="Unassembled WGS sequence"/>
</dbReference>
<accession>A0ABP0C912</accession>
<dbReference type="PANTHER" id="PTHR11037">
    <property type="entry name" value="TRANSCRIPTION FACTOR CP2"/>
    <property type="match status" value="1"/>
</dbReference>
<feature type="compositionally biased region" description="Low complexity" evidence="6">
    <location>
        <begin position="641"/>
        <end position="682"/>
    </location>
</feature>
<evidence type="ECO:0000259" key="7">
    <source>
        <dbReference type="PROSITE" id="PS51968"/>
    </source>
</evidence>